<proteinExistence type="predicted"/>
<reference evidence="3" key="1">
    <citation type="journal article" date="2016" name="Proc. Natl. Acad. Sci. U.S.A.">
        <title>Comparative genomics of biotechnologically important yeasts.</title>
        <authorList>
            <person name="Riley R."/>
            <person name="Haridas S."/>
            <person name="Wolfe K.H."/>
            <person name="Lopes M.R."/>
            <person name="Hittinger C.T."/>
            <person name="Goeker M."/>
            <person name="Salamov A.A."/>
            <person name="Wisecaver J.H."/>
            <person name="Long T.M."/>
            <person name="Calvey C.H."/>
            <person name="Aerts A.L."/>
            <person name="Barry K.W."/>
            <person name="Choi C."/>
            <person name="Clum A."/>
            <person name="Coughlan A.Y."/>
            <person name="Deshpande S."/>
            <person name="Douglass A.P."/>
            <person name="Hanson S.J."/>
            <person name="Klenk H.-P."/>
            <person name="LaButti K.M."/>
            <person name="Lapidus A."/>
            <person name="Lindquist E.A."/>
            <person name="Lipzen A.M."/>
            <person name="Meier-Kolthoff J.P."/>
            <person name="Ohm R.A."/>
            <person name="Otillar R.P."/>
            <person name="Pangilinan J.L."/>
            <person name="Peng Y."/>
            <person name="Rokas A."/>
            <person name="Rosa C.A."/>
            <person name="Scheuner C."/>
            <person name="Sibirny A.A."/>
            <person name="Slot J.C."/>
            <person name="Stielow J.B."/>
            <person name="Sun H."/>
            <person name="Kurtzman C.P."/>
            <person name="Blackwell M."/>
            <person name="Grigoriev I.V."/>
            <person name="Jeffries T.W."/>
        </authorList>
    </citation>
    <scope>NUCLEOTIDE SEQUENCE [LARGE SCALE GENOMIC DNA]</scope>
    <source>
        <strain evidence="3">NRRL Y-1626</strain>
    </source>
</reference>
<dbReference type="SUPFAM" id="SSF52047">
    <property type="entry name" value="RNI-like"/>
    <property type="match status" value="2"/>
</dbReference>
<accession>A0A1B7T9R7</accession>
<protein>
    <submittedName>
        <fullName evidence="2">RNI-like protein</fullName>
    </submittedName>
</protein>
<dbReference type="AlphaFoldDB" id="A0A1B7T9R7"/>
<feature type="non-terminal residue" evidence="2">
    <location>
        <position position="574"/>
    </location>
</feature>
<name>A0A1B7T9R7_9ASCO</name>
<dbReference type="GO" id="GO:0019005">
    <property type="term" value="C:SCF ubiquitin ligase complex"/>
    <property type="evidence" value="ECO:0007669"/>
    <property type="project" value="TreeGrafter"/>
</dbReference>
<dbReference type="GO" id="GO:0031146">
    <property type="term" value="P:SCF-dependent proteasomal ubiquitin-dependent protein catabolic process"/>
    <property type="evidence" value="ECO:0007669"/>
    <property type="project" value="TreeGrafter"/>
</dbReference>
<evidence type="ECO:0000313" key="2">
    <source>
        <dbReference type="EMBL" id="OBA25450.1"/>
    </source>
</evidence>
<evidence type="ECO:0000313" key="3">
    <source>
        <dbReference type="Proteomes" id="UP000092321"/>
    </source>
</evidence>
<dbReference type="OrthoDB" id="3971656at2759"/>
<dbReference type="PANTHER" id="PTHR13318">
    <property type="entry name" value="PARTNER OF PAIRED, ISOFORM B-RELATED"/>
    <property type="match status" value="1"/>
</dbReference>
<sequence>MINDYLNALRKAVQTNSSGSASLTEYIYAASAGNKDKNSKIEFFLEETNDINNEWIIKQEDPNGNQFLIASPFNNFIRDGFIRKINADFIDNGYDDVTIIEPLKQKTITETSFFMKLPDHILKSVLAKLSNRQLFDILTINKRLTNIICEILYYRPYVSNLQKLQKLEMTLLKSSLNLTKLPYYIYVKRLNFSFFNHLIDRYTLRNVSCCKLVERLTLVNCHGVTGSDVSFFVDSLNNNVLTSLDLSGVTNLNDVTIMALVNKCSVSLQGLYVPNLNCNNKFLIELVKNCFNLKRLRLNNCIPMDNTIAVNISNYLNRLVELDLSGCESINSDSVFQILVKLTNLRDLNLNGCKKLESKFIALLYDANKKLHKLKNLDIGNLNNYSSFKDSDIKKLVSIASNLKHLTLSKHKELTNDSLKYISKLNKTLTTLNIGHLVKITDIGISYLLDCSKLTYLDLSSCERISSDGLISLSVFKRLKRLGLVKCSQLDDYTLLIFLAKTQSKLERVHLSYCQQLTGFSILELLRRHINIQHLSVSGIPAIRSISPLIKKYSRPSPANFTSEQRVSFAIFSG</sequence>
<keyword evidence="3" id="KW-1185">Reference proteome</keyword>
<comment type="caution">
    <text evidence="2">The sequence shown here is derived from an EMBL/GenBank/DDBJ whole genome shotgun (WGS) entry which is preliminary data.</text>
</comment>
<dbReference type="Gene3D" id="3.80.10.10">
    <property type="entry name" value="Ribonuclease Inhibitor"/>
    <property type="match status" value="3"/>
</dbReference>
<evidence type="ECO:0000259" key="1">
    <source>
        <dbReference type="PROSITE" id="PS50181"/>
    </source>
</evidence>
<dbReference type="InterPro" id="IPR006553">
    <property type="entry name" value="Leu-rich_rpt_Cys-con_subtyp"/>
</dbReference>
<organism evidence="2 3">
    <name type="scientific">Hanseniaspora valbyensis NRRL Y-1626</name>
    <dbReference type="NCBI Taxonomy" id="766949"/>
    <lineage>
        <taxon>Eukaryota</taxon>
        <taxon>Fungi</taxon>
        <taxon>Dikarya</taxon>
        <taxon>Ascomycota</taxon>
        <taxon>Saccharomycotina</taxon>
        <taxon>Saccharomycetes</taxon>
        <taxon>Saccharomycodales</taxon>
        <taxon>Saccharomycodaceae</taxon>
        <taxon>Hanseniaspora</taxon>
    </lineage>
</organism>
<dbReference type="InterPro" id="IPR032675">
    <property type="entry name" value="LRR_dom_sf"/>
</dbReference>
<dbReference type="PANTHER" id="PTHR13318:SF190">
    <property type="entry name" value="PARTNER OF PAIRED, ISOFORM B"/>
    <property type="match status" value="1"/>
</dbReference>
<dbReference type="Pfam" id="PF13516">
    <property type="entry name" value="LRR_6"/>
    <property type="match status" value="1"/>
</dbReference>
<dbReference type="EMBL" id="LXPE01000099">
    <property type="protein sequence ID" value="OBA25450.1"/>
    <property type="molecule type" value="Genomic_DNA"/>
</dbReference>
<dbReference type="PROSITE" id="PS50181">
    <property type="entry name" value="FBOX"/>
    <property type="match status" value="1"/>
</dbReference>
<dbReference type="Proteomes" id="UP000092321">
    <property type="component" value="Unassembled WGS sequence"/>
</dbReference>
<dbReference type="InterPro" id="IPR001810">
    <property type="entry name" value="F-box_dom"/>
</dbReference>
<dbReference type="SMART" id="SM00367">
    <property type="entry name" value="LRR_CC"/>
    <property type="match status" value="9"/>
</dbReference>
<feature type="domain" description="F-box" evidence="1">
    <location>
        <begin position="111"/>
        <end position="157"/>
    </location>
</feature>
<dbReference type="InterPro" id="IPR001611">
    <property type="entry name" value="Leu-rich_rpt"/>
</dbReference>
<gene>
    <name evidence="2" type="ORF">HANVADRAFT_27020</name>
</gene>